<proteinExistence type="predicted"/>
<accession>A0A5Q4ZBB4</accession>
<feature type="transmembrane region" description="Helical" evidence="1">
    <location>
        <begin position="44"/>
        <end position="66"/>
    </location>
</feature>
<feature type="transmembrane region" description="Helical" evidence="1">
    <location>
        <begin position="110"/>
        <end position="131"/>
    </location>
</feature>
<sequence>MFSFSVLKTIQKFAWLLLIPMVALGIDADFPIHNSPDASVMTNMAAGLVFSCIVALLAMMLVDNALFFIDRYLPDDAIFGLVGIVLLTFCLYGVSFFYHQLPPSPFKPVWHLAAGCYAFALFERNALFASLRATAAERAKQCVSD</sequence>
<dbReference type="Proteomes" id="UP000325811">
    <property type="component" value="Chromosome I"/>
</dbReference>
<keyword evidence="1" id="KW-0472">Membrane</keyword>
<gene>
    <name evidence="2" type="ORF">PDMSB3_1012</name>
</gene>
<organism evidence="2 3">
    <name type="scientific">Paraburkholderia dioscoreae</name>
    <dbReference type="NCBI Taxonomy" id="2604047"/>
    <lineage>
        <taxon>Bacteria</taxon>
        <taxon>Pseudomonadati</taxon>
        <taxon>Pseudomonadota</taxon>
        <taxon>Betaproteobacteria</taxon>
        <taxon>Burkholderiales</taxon>
        <taxon>Burkholderiaceae</taxon>
        <taxon>Paraburkholderia</taxon>
    </lineage>
</organism>
<dbReference type="AlphaFoldDB" id="A0A5Q4ZBB4"/>
<feature type="transmembrane region" description="Helical" evidence="1">
    <location>
        <begin position="78"/>
        <end position="98"/>
    </location>
</feature>
<evidence type="ECO:0000313" key="2">
    <source>
        <dbReference type="EMBL" id="VVD27474.1"/>
    </source>
</evidence>
<evidence type="ECO:0000313" key="3">
    <source>
        <dbReference type="Proteomes" id="UP000325811"/>
    </source>
</evidence>
<name>A0A5Q4ZBB4_9BURK</name>
<protein>
    <submittedName>
        <fullName evidence="2">Uncharacterized protein</fullName>
    </submittedName>
</protein>
<keyword evidence="1" id="KW-0812">Transmembrane</keyword>
<keyword evidence="1" id="KW-1133">Transmembrane helix</keyword>
<dbReference type="KEGG" id="pdio:PDMSB3_1012"/>
<keyword evidence="3" id="KW-1185">Reference proteome</keyword>
<reference evidence="2 3" key="1">
    <citation type="submission" date="2019-08" db="EMBL/GenBank/DDBJ databases">
        <authorList>
            <person name="Herpell B J."/>
        </authorList>
    </citation>
    <scope>NUCLEOTIDE SEQUENCE [LARGE SCALE GENOMIC DNA]</scope>
    <source>
        <strain evidence="3">Msb3</strain>
    </source>
</reference>
<dbReference type="EMBL" id="LR699553">
    <property type="protein sequence ID" value="VVD27474.1"/>
    <property type="molecule type" value="Genomic_DNA"/>
</dbReference>
<evidence type="ECO:0000256" key="1">
    <source>
        <dbReference type="SAM" id="Phobius"/>
    </source>
</evidence>